<evidence type="ECO:0000259" key="6">
    <source>
        <dbReference type="PROSITE" id="PS51898"/>
    </source>
</evidence>
<evidence type="ECO:0000313" key="9">
    <source>
        <dbReference type="EMBL" id="NWF46171.1"/>
    </source>
</evidence>
<accession>A0A7Y8KX56</accession>
<dbReference type="SUPFAM" id="SSF56349">
    <property type="entry name" value="DNA breaking-rejoining enzymes"/>
    <property type="match status" value="1"/>
</dbReference>
<dbReference type="PANTHER" id="PTHR30349:SF81">
    <property type="entry name" value="TYROSINE RECOMBINASE XERC"/>
    <property type="match status" value="1"/>
</dbReference>
<reference evidence="8 10" key="1">
    <citation type="submission" date="2019-09" db="EMBL/GenBank/DDBJ databases">
        <title>Hydrogenophaga aromatica sp. nov., isolated from a para-xylene-degrading enrichment culture.</title>
        <authorList>
            <person name="Tancsics A."/>
            <person name="Banerjee S."/>
        </authorList>
    </citation>
    <scope>NUCLEOTIDE SEQUENCE [LARGE SCALE GENOMIC DNA]</scope>
    <source>
        <strain evidence="8 10">D2P1</strain>
    </source>
</reference>
<keyword evidence="3 5" id="KW-0238">DNA-binding</keyword>
<dbReference type="GO" id="GO:0006310">
    <property type="term" value="P:DNA recombination"/>
    <property type="evidence" value="ECO:0007669"/>
    <property type="project" value="UniProtKB-KW"/>
</dbReference>
<comment type="caution">
    <text evidence="8">The sequence shown here is derived from an EMBL/GenBank/DDBJ whole genome shotgun (WGS) entry which is preliminary data.</text>
</comment>
<evidence type="ECO:0000256" key="4">
    <source>
        <dbReference type="ARBA" id="ARBA00023172"/>
    </source>
</evidence>
<keyword evidence="4" id="KW-0233">DNA recombination</keyword>
<evidence type="ECO:0000256" key="5">
    <source>
        <dbReference type="PROSITE-ProRule" id="PRU01248"/>
    </source>
</evidence>
<dbReference type="GO" id="GO:0003677">
    <property type="term" value="F:DNA binding"/>
    <property type="evidence" value="ECO:0007669"/>
    <property type="project" value="UniProtKB-UniRule"/>
</dbReference>
<dbReference type="InterPro" id="IPR011010">
    <property type="entry name" value="DNA_brk_join_enz"/>
</dbReference>
<evidence type="ECO:0000256" key="1">
    <source>
        <dbReference type="ARBA" id="ARBA00022829"/>
    </source>
</evidence>
<sequence length="395" mass="44387">MVQVVRKSALPDPSEVIDRLAPAAARAPAVALREPRPTGFPLLFTAQWQLIEPAVAFLHEHFVQRAHTIDTLRTYAEVLYDWFETLEQNGVRWDGADAVDLVAYRNRMLTQPSAHTGRPYRIATINHRVRGVLRFYDWAVRTHWLVASPLAGTEHNFRVARQLRPCSADASRPTDHSLFVLRQFEPLPRPLVSEQARELLATLPPPYDLMARWQLYTGLRVSELLRLCVQDVSKPSVRTVSHHTIEVIRKGRKPGYVVAPASLLDETAAYRSGHRRAWLQRAAHRRGRVADPAALFVNARGAHVGKNAYQRVISRTGQACGFKATTHLLRATFACMLLARLEQLASAGAAINPLMVVKVLMGHERIETTDRYLRAIAVEAGTLREVLDTLLSEVP</sequence>
<dbReference type="InterPro" id="IPR044068">
    <property type="entry name" value="CB"/>
</dbReference>
<feature type="domain" description="Tyr recombinase" evidence="6">
    <location>
        <begin position="186"/>
        <end position="388"/>
    </location>
</feature>
<keyword evidence="2" id="KW-0229">DNA integration</keyword>
<dbReference type="InterPro" id="IPR010998">
    <property type="entry name" value="Integrase_recombinase_N"/>
</dbReference>
<dbReference type="InterPro" id="IPR050090">
    <property type="entry name" value="Tyrosine_recombinase_XerCD"/>
</dbReference>
<dbReference type="RefSeq" id="WP_177134545.1">
    <property type="nucleotide sequence ID" value="NZ_JAGPWB010000081.1"/>
</dbReference>
<dbReference type="Proteomes" id="UP000545507">
    <property type="component" value="Unassembled WGS sequence"/>
</dbReference>
<dbReference type="PROSITE" id="PS51898">
    <property type="entry name" value="TYR_RECOMBINASE"/>
    <property type="match status" value="1"/>
</dbReference>
<organism evidence="8 10">
    <name type="scientific">Hydrogenophaga aromaticivorans</name>
    <dbReference type="NCBI Taxonomy" id="2610898"/>
    <lineage>
        <taxon>Bacteria</taxon>
        <taxon>Pseudomonadati</taxon>
        <taxon>Pseudomonadota</taxon>
        <taxon>Betaproteobacteria</taxon>
        <taxon>Burkholderiales</taxon>
        <taxon>Comamonadaceae</taxon>
        <taxon>Hydrogenophaga</taxon>
    </lineage>
</organism>
<dbReference type="GO" id="GO:0015074">
    <property type="term" value="P:DNA integration"/>
    <property type="evidence" value="ECO:0007669"/>
    <property type="project" value="UniProtKB-KW"/>
</dbReference>
<dbReference type="GO" id="GO:0007059">
    <property type="term" value="P:chromosome segregation"/>
    <property type="evidence" value="ECO:0007669"/>
    <property type="project" value="UniProtKB-KW"/>
</dbReference>
<keyword evidence="1" id="KW-0159">Chromosome partition</keyword>
<evidence type="ECO:0000256" key="2">
    <source>
        <dbReference type="ARBA" id="ARBA00022908"/>
    </source>
</evidence>
<gene>
    <name evidence="8" type="ORF">F3K02_06630</name>
    <name evidence="9" type="ORF">F3K02_13045</name>
</gene>
<dbReference type="PANTHER" id="PTHR30349">
    <property type="entry name" value="PHAGE INTEGRASE-RELATED"/>
    <property type="match status" value="1"/>
</dbReference>
<evidence type="ECO:0000313" key="8">
    <source>
        <dbReference type="EMBL" id="NWF44926.1"/>
    </source>
</evidence>
<dbReference type="EMBL" id="VYGV01000006">
    <property type="protein sequence ID" value="NWF44926.1"/>
    <property type="molecule type" value="Genomic_DNA"/>
</dbReference>
<dbReference type="Gene3D" id="1.10.443.10">
    <property type="entry name" value="Intergrase catalytic core"/>
    <property type="match status" value="1"/>
</dbReference>
<dbReference type="AlphaFoldDB" id="A0A7Y8KX56"/>
<feature type="domain" description="Core-binding (CB)" evidence="7">
    <location>
        <begin position="48"/>
        <end position="140"/>
    </location>
</feature>
<dbReference type="InterPro" id="IPR013762">
    <property type="entry name" value="Integrase-like_cat_sf"/>
</dbReference>
<dbReference type="CDD" id="cd00397">
    <property type="entry name" value="DNA_BRE_C"/>
    <property type="match status" value="1"/>
</dbReference>
<dbReference type="Pfam" id="PF00589">
    <property type="entry name" value="Phage_integrase"/>
    <property type="match status" value="1"/>
</dbReference>
<evidence type="ECO:0000313" key="10">
    <source>
        <dbReference type="Proteomes" id="UP000545507"/>
    </source>
</evidence>
<name>A0A7Y8KX56_9BURK</name>
<dbReference type="InterPro" id="IPR002104">
    <property type="entry name" value="Integrase_catalytic"/>
</dbReference>
<dbReference type="EMBL" id="VYGV01000011">
    <property type="protein sequence ID" value="NWF46171.1"/>
    <property type="molecule type" value="Genomic_DNA"/>
</dbReference>
<dbReference type="PROSITE" id="PS51900">
    <property type="entry name" value="CB"/>
    <property type="match status" value="1"/>
</dbReference>
<evidence type="ECO:0000256" key="3">
    <source>
        <dbReference type="ARBA" id="ARBA00023125"/>
    </source>
</evidence>
<protein>
    <submittedName>
        <fullName evidence="8">Tyrosine-type recombinase/integrase</fullName>
    </submittedName>
</protein>
<dbReference type="Gene3D" id="1.10.150.130">
    <property type="match status" value="1"/>
</dbReference>
<proteinExistence type="predicted"/>
<keyword evidence="10" id="KW-1185">Reference proteome</keyword>
<evidence type="ECO:0000259" key="7">
    <source>
        <dbReference type="PROSITE" id="PS51900"/>
    </source>
</evidence>